<keyword evidence="2" id="KW-1185">Reference proteome</keyword>
<name>A0ABT9BKV2_9BACT</name>
<organism evidence="1 2">
    <name type="scientific">Hymenobacter aranciens</name>
    <dbReference type="NCBI Taxonomy" id="3063996"/>
    <lineage>
        <taxon>Bacteria</taxon>
        <taxon>Pseudomonadati</taxon>
        <taxon>Bacteroidota</taxon>
        <taxon>Cytophagia</taxon>
        <taxon>Cytophagales</taxon>
        <taxon>Hymenobacteraceae</taxon>
        <taxon>Hymenobacter</taxon>
    </lineage>
</organism>
<protein>
    <submittedName>
        <fullName evidence="1">Uncharacterized protein</fullName>
    </submittedName>
</protein>
<evidence type="ECO:0000313" key="2">
    <source>
        <dbReference type="Proteomes" id="UP001176429"/>
    </source>
</evidence>
<sequence>MSHPITGNNSLIGYFIRCISYVHSNFGGLIINLGGTSGQIECTNSHIGASTKRNGCASSRIGYSIRRITDSASCIGGISIHIGAGSSGTGF</sequence>
<dbReference type="Proteomes" id="UP001176429">
    <property type="component" value="Unassembled WGS sequence"/>
</dbReference>
<proteinExistence type="predicted"/>
<reference evidence="1" key="1">
    <citation type="submission" date="2023-07" db="EMBL/GenBank/DDBJ databases">
        <authorList>
            <person name="Kim M.K."/>
        </authorList>
    </citation>
    <scope>NUCLEOTIDE SEQUENCE</scope>
    <source>
        <strain evidence="1">ASUV-10-1</strain>
    </source>
</reference>
<accession>A0ABT9BKV2</accession>
<evidence type="ECO:0000313" key="1">
    <source>
        <dbReference type="EMBL" id="MDO7877286.1"/>
    </source>
</evidence>
<dbReference type="EMBL" id="JAUQSY010000018">
    <property type="protein sequence ID" value="MDO7877286.1"/>
    <property type="molecule type" value="Genomic_DNA"/>
</dbReference>
<gene>
    <name evidence="1" type="ORF">Q5H93_21255</name>
</gene>
<dbReference type="RefSeq" id="WP_305008716.1">
    <property type="nucleotide sequence ID" value="NZ_JAUQSY010000018.1"/>
</dbReference>
<comment type="caution">
    <text evidence="1">The sequence shown here is derived from an EMBL/GenBank/DDBJ whole genome shotgun (WGS) entry which is preliminary data.</text>
</comment>